<reference evidence="2" key="1">
    <citation type="submission" date="2008-12" db="EMBL/GenBank/DDBJ databases">
        <title>Annotation of Streptomyces ghanaensis ATCC 14672.</title>
        <authorList>
            <consortium name="The Broad Institute Genome Sequencing Platform"/>
            <consortium name="Broad Institute Microbial Sequencing Center"/>
            <person name="Fischbach M."/>
            <person name="Ward D."/>
            <person name="Young S."/>
            <person name="Kodira C.D."/>
            <person name="Zeng Q."/>
            <person name="Koehrsen M."/>
            <person name="Godfrey P."/>
            <person name="Alvarado L."/>
            <person name="Berlin A.M."/>
            <person name="Borenstein D."/>
            <person name="Chen Z."/>
            <person name="Engels R."/>
            <person name="Freedman E."/>
            <person name="Gellesch M."/>
            <person name="Goldberg J."/>
            <person name="Griggs A."/>
            <person name="Gujja S."/>
            <person name="Heiman D.I."/>
            <person name="Hepburn T.A."/>
            <person name="Howarth C."/>
            <person name="Jen D."/>
            <person name="Larson L."/>
            <person name="Lewis B."/>
            <person name="Mehta T."/>
            <person name="Park D."/>
            <person name="Pearson M."/>
            <person name="Roberts A."/>
            <person name="Saif S."/>
            <person name="Shea T.D."/>
            <person name="Shenoy N."/>
            <person name="Sisk P."/>
            <person name="Stolte C."/>
            <person name="Sykes S.N."/>
            <person name="Walk T."/>
            <person name="White J."/>
            <person name="Yandava C."/>
            <person name="Straight P."/>
            <person name="Clardy J."/>
            <person name="Hung D."/>
            <person name="Kolter R."/>
            <person name="Mekalanos J."/>
            <person name="Walker S."/>
            <person name="Walsh C.T."/>
            <person name="Wieland B.L.C."/>
            <person name="Ilzarbe M."/>
            <person name="Galagan J."/>
            <person name="Nusbaum C."/>
            <person name="Birren B."/>
        </authorList>
    </citation>
    <scope>NUCLEOTIDE SEQUENCE [LARGE SCALE GENOMIC DNA]</scope>
    <source>
        <strain evidence="2">ATCC 14672 / DSM 40746 / JCM 4963 / KCTC 9882 / NRRL B-12104 / FH 1290</strain>
    </source>
</reference>
<dbReference type="EMBL" id="DS999641">
    <property type="protein sequence ID" value="EFE72188.2"/>
    <property type="molecule type" value="Genomic_DNA"/>
</dbReference>
<proteinExistence type="predicted"/>
<name>D5ZNQ7_STRV1</name>
<evidence type="ECO:0000313" key="1">
    <source>
        <dbReference type="EMBL" id="EFE72188.2"/>
    </source>
</evidence>
<dbReference type="AlphaFoldDB" id="D5ZNQ7"/>
<accession>D5ZNQ7</accession>
<dbReference type="Pfam" id="PF14078">
    <property type="entry name" value="DUF4259"/>
    <property type="match status" value="1"/>
</dbReference>
<dbReference type="Proteomes" id="UP000003824">
    <property type="component" value="Unassembled WGS sequence"/>
</dbReference>
<dbReference type="eggNOG" id="ENOG5033DI3">
    <property type="taxonomic scope" value="Bacteria"/>
</dbReference>
<dbReference type="InterPro" id="IPR025355">
    <property type="entry name" value="DUF4259"/>
</dbReference>
<protein>
    <submittedName>
        <fullName evidence="1">Predicted protein</fullName>
    </submittedName>
</protein>
<evidence type="ECO:0000313" key="2">
    <source>
        <dbReference type="Proteomes" id="UP000003824"/>
    </source>
</evidence>
<sequence>MQTRPARPVVVLSVPDARIPPKQCRGISMGTWDTGPFDNDTAADFANALDAVGPGAREALIRGVLIRTIDATGYLTEADEAVAAAALIAAQCPGGEPVDTPYGPQASMPVFPSDLRVLADEALARIADDEAGPAANWVDPTHWKQWQAVLTRLRAVLAPPPPSIALFDAQPYRNVTRHGS</sequence>
<organism evidence="1 2">
    <name type="scientific">Streptomyces viridosporus (strain ATCC 14672 / DSM 40746 / JCM 4963 / KCTC 9882 / NRRL B-12104 / FH 1290)</name>
    <name type="common">Streptomyces ghanaensis</name>
    <dbReference type="NCBI Taxonomy" id="566461"/>
    <lineage>
        <taxon>Bacteria</taxon>
        <taxon>Bacillati</taxon>
        <taxon>Actinomycetota</taxon>
        <taxon>Actinomycetes</taxon>
        <taxon>Kitasatosporales</taxon>
        <taxon>Streptomycetaceae</taxon>
        <taxon>Streptomyces</taxon>
    </lineage>
</organism>
<gene>
    <name evidence="1" type="ORF">SSFG_07423</name>
</gene>